<dbReference type="InterPro" id="IPR015424">
    <property type="entry name" value="PyrdxlP-dep_Trfase"/>
</dbReference>
<keyword evidence="2 6" id="KW-0032">Aminotransferase</keyword>
<evidence type="ECO:0000256" key="2">
    <source>
        <dbReference type="ARBA" id="ARBA00022576"/>
    </source>
</evidence>
<dbReference type="PANTHER" id="PTHR43094:SF1">
    <property type="entry name" value="AMINOTRANSFERASE CLASS-III"/>
    <property type="match status" value="1"/>
</dbReference>
<name>A0A1V4IBY5_9CLOT</name>
<sequence length="453" mass="51035">MNEFKQKRIEHILCGGVSEDLLNTTGAIEFNYGKGIYLYDEDGNKYIDAMSGAWVVNVGHGNKEIIDEQYKQSNKLAYLLQEGYFNESVILLSEKLSELTRNGLRKVFFTCGGSEAVESALKIVRQYCLQKLGYQKHKILARKYSYHGATMGAMSVTGFDNWRELFNPSLPGVKFVPHPYCYHCEFGMKYPHCALKCIEETERVIVRENPASIGAFIAEPISMSVGTAIPPKEYWKEIRRLCDKYGILLIADEIITAFGRTGKWFALENWGIEPDLMVIGKGLTSGYSPLAGVMCSDKIAEVMGKSGFVHGFTYSGHPVACAVALKNISIIEKENLLKNALDNGRYLEKKLNQELASLSIVDEVRVYGLLATIELVEDKKTKKRLVGGERVANIVKRYLMDQKIICRVTTQVLLGPPLVITIDQINILVESIKTALKKFSDYYFANKEELFYE</sequence>
<evidence type="ECO:0000313" key="7">
    <source>
        <dbReference type="Proteomes" id="UP000190080"/>
    </source>
</evidence>
<dbReference type="AlphaFoldDB" id="A0A1V4IBY5"/>
<organism evidence="6 7">
    <name type="scientific">Clostridium oryzae</name>
    <dbReference type="NCBI Taxonomy" id="1450648"/>
    <lineage>
        <taxon>Bacteria</taxon>
        <taxon>Bacillati</taxon>
        <taxon>Bacillota</taxon>
        <taxon>Clostridia</taxon>
        <taxon>Eubacteriales</taxon>
        <taxon>Clostridiaceae</taxon>
        <taxon>Clostridium</taxon>
    </lineage>
</organism>
<comment type="caution">
    <text evidence="6">The sequence shown here is derived from an EMBL/GenBank/DDBJ whole genome shotgun (WGS) entry which is preliminary data.</text>
</comment>
<dbReference type="GO" id="GO:0030170">
    <property type="term" value="F:pyridoxal phosphate binding"/>
    <property type="evidence" value="ECO:0007669"/>
    <property type="project" value="InterPro"/>
</dbReference>
<dbReference type="STRING" id="1450648.CLORY_40920"/>
<dbReference type="OrthoDB" id="9801052at2"/>
<evidence type="ECO:0000256" key="5">
    <source>
        <dbReference type="RuleBase" id="RU003560"/>
    </source>
</evidence>
<dbReference type="PROSITE" id="PS00600">
    <property type="entry name" value="AA_TRANSFER_CLASS_3"/>
    <property type="match status" value="1"/>
</dbReference>
<keyword evidence="3 6" id="KW-0808">Transferase</keyword>
<dbReference type="Proteomes" id="UP000190080">
    <property type="component" value="Unassembled WGS sequence"/>
</dbReference>
<evidence type="ECO:0000256" key="1">
    <source>
        <dbReference type="ARBA" id="ARBA00008954"/>
    </source>
</evidence>
<dbReference type="Pfam" id="PF00202">
    <property type="entry name" value="Aminotran_3"/>
    <property type="match status" value="1"/>
</dbReference>
<dbReference type="Gene3D" id="3.40.640.10">
    <property type="entry name" value="Type I PLP-dependent aspartate aminotransferase-like (Major domain)"/>
    <property type="match status" value="1"/>
</dbReference>
<proteinExistence type="inferred from homology"/>
<dbReference type="EMBL" id="MZGV01000084">
    <property type="protein sequence ID" value="OPJ57443.1"/>
    <property type="molecule type" value="Genomic_DNA"/>
</dbReference>
<evidence type="ECO:0000256" key="4">
    <source>
        <dbReference type="ARBA" id="ARBA00022898"/>
    </source>
</evidence>
<dbReference type="InterPro" id="IPR005814">
    <property type="entry name" value="Aminotrans_3"/>
</dbReference>
<dbReference type="SUPFAM" id="SSF53383">
    <property type="entry name" value="PLP-dependent transferases"/>
    <property type="match status" value="1"/>
</dbReference>
<evidence type="ECO:0000256" key="3">
    <source>
        <dbReference type="ARBA" id="ARBA00022679"/>
    </source>
</evidence>
<dbReference type="GO" id="GO:0004015">
    <property type="term" value="F:adenosylmethionine-8-amino-7-oxononanoate transaminase activity"/>
    <property type="evidence" value="ECO:0007669"/>
    <property type="project" value="UniProtKB-EC"/>
</dbReference>
<reference evidence="6 7" key="1">
    <citation type="submission" date="2017-03" db="EMBL/GenBank/DDBJ databases">
        <title>Genome sequence of Clostridium oryzae DSM 28571.</title>
        <authorList>
            <person name="Poehlein A."/>
            <person name="Daniel R."/>
        </authorList>
    </citation>
    <scope>NUCLEOTIDE SEQUENCE [LARGE SCALE GENOMIC DNA]</scope>
    <source>
        <strain evidence="6 7">DSM 28571</strain>
    </source>
</reference>
<dbReference type="InterPro" id="IPR015422">
    <property type="entry name" value="PyrdxlP-dep_Trfase_small"/>
</dbReference>
<gene>
    <name evidence="6" type="primary">bioA</name>
    <name evidence="6" type="ORF">CLORY_40920</name>
</gene>
<comment type="similarity">
    <text evidence="1 5">Belongs to the class-III pyridoxal-phosphate-dependent aminotransferase family.</text>
</comment>
<dbReference type="PIRSF" id="PIRSF000521">
    <property type="entry name" value="Transaminase_4ab_Lys_Orn"/>
    <property type="match status" value="1"/>
</dbReference>
<dbReference type="PANTHER" id="PTHR43094">
    <property type="entry name" value="AMINOTRANSFERASE"/>
    <property type="match status" value="1"/>
</dbReference>
<dbReference type="InterPro" id="IPR015421">
    <property type="entry name" value="PyrdxlP-dep_Trfase_major"/>
</dbReference>
<dbReference type="RefSeq" id="WP_079428010.1">
    <property type="nucleotide sequence ID" value="NZ_MZGV01000084.1"/>
</dbReference>
<evidence type="ECO:0000313" key="6">
    <source>
        <dbReference type="EMBL" id="OPJ57443.1"/>
    </source>
</evidence>
<accession>A0A1V4IBY5</accession>
<protein>
    <submittedName>
        <fullName evidence="6">Adenosylmethionine-8-amino-7-oxononanoate aminotransferase</fullName>
        <ecNumber evidence="6">2.6.1.62</ecNumber>
    </submittedName>
</protein>
<dbReference type="CDD" id="cd00610">
    <property type="entry name" value="OAT_like"/>
    <property type="match status" value="1"/>
</dbReference>
<keyword evidence="4 5" id="KW-0663">Pyridoxal phosphate</keyword>
<dbReference type="EC" id="2.6.1.62" evidence="6"/>
<dbReference type="FunFam" id="3.40.640.10:FF:000014">
    <property type="entry name" value="Adenosylmethionine-8-amino-7-oxononanoate aminotransferase, probable"/>
    <property type="match status" value="1"/>
</dbReference>
<dbReference type="InterPro" id="IPR049704">
    <property type="entry name" value="Aminotrans_3_PPA_site"/>
</dbReference>
<keyword evidence="7" id="KW-1185">Reference proteome</keyword>
<dbReference type="Gene3D" id="3.90.1150.10">
    <property type="entry name" value="Aspartate Aminotransferase, domain 1"/>
    <property type="match status" value="1"/>
</dbReference>